<name>A0A653AAX8_9BACT</name>
<accession>A0A653AAX8</accession>
<proteinExistence type="predicted"/>
<dbReference type="EMBL" id="UPXZ01000024">
    <property type="protein sequence ID" value="VBB45221.1"/>
    <property type="molecule type" value="Genomic_DNA"/>
</dbReference>
<evidence type="ECO:0000313" key="1">
    <source>
        <dbReference type="EMBL" id="VBB45221.1"/>
    </source>
</evidence>
<gene>
    <name evidence="1" type="ORF">TRIP_D300132</name>
</gene>
<organism evidence="1">
    <name type="scientific">uncultured Paludibacter sp</name>
    <dbReference type="NCBI Taxonomy" id="497635"/>
    <lineage>
        <taxon>Bacteria</taxon>
        <taxon>Pseudomonadati</taxon>
        <taxon>Bacteroidota</taxon>
        <taxon>Bacteroidia</taxon>
        <taxon>Bacteroidales</taxon>
        <taxon>Paludibacteraceae</taxon>
        <taxon>Paludibacter</taxon>
        <taxon>environmental samples</taxon>
    </lineage>
</organism>
<protein>
    <submittedName>
        <fullName evidence="1">Uncharacterized protein</fullName>
    </submittedName>
</protein>
<dbReference type="AlphaFoldDB" id="A0A653AAX8"/>
<sequence length="126" mass="13333">MAAKKMKMDFKKVAMKTLVVGGTGAAAQVVAEAIDLQNPEIVDYVMIGAGVVLPEIVKGETTTQVGDALLAVGAYRMAEKNDLAGKLGFNSTPATSGFDNIIGRPGWQPRVINAKQTSEKKNQIVK</sequence>
<reference evidence="1" key="1">
    <citation type="submission" date="2018-07" db="EMBL/GenBank/DDBJ databases">
        <authorList>
            <consortium name="Genoscope - CEA"/>
            <person name="William W."/>
        </authorList>
    </citation>
    <scope>NUCLEOTIDE SEQUENCE</scope>
    <source>
        <strain evidence="1">IK1</strain>
    </source>
</reference>